<gene>
    <name evidence="2" type="ORF">ECPE_LOCUS15603</name>
</gene>
<evidence type="ECO:0000256" key="1">
    <source>
        <dbReference type="SAM" id="MobiDB-lite"/>
    </source>
</evidence>
<dbReference type="AlphaFoldDB" id="A0A183B8R8"/>
<evidence type="ECO:0000313" key="2">
    <source>
        <dbReference type="EMBL" id="VDP92875.1"/>
    </source>
</evidence>
<accession>A0A183B8R8</accession>
<sequence length="382" mass="42340">HDLEPRSETSQIVKTNDSEKSTASLPRVAEHSPDVPVVSVESVPVSGVVQSGVLRASPDTLHSDTIQIQTPEVKLEPVGRNSLYQVAMYEARKHELNAIQTDLRARIRSEQAEIRQIQLGADAITCYQVFKNNTIKIFSRPYLSLCSRVRRLYEAQFAPVDRCLTPGAPITTRNSLDQSCVWLARSWTRIADLLNSDAGHLTDEREVCLIGDDDSDESDGASSSSLSSSGQSSAAPRSRQRTHVPRPNSGRSQNHTPVSYVRLVDHDDDREGNHDDEGNIKQPVVRESDEQKDATDRSGTASFAKVVVGYNSHMDSAIPDTVVNVVDSGPIEDSKEEEEEEEEDDDEEGEAELARTLHQLTLDNARYFSSYAIFGILARHFI</sequence>
<evidence type="ECO:0000313" key="4">
    <source>
        <dbReference type="WBParaSite" id="ECPE_0001564301-mRNA-1"/>
    </source>
</evidence>
<feature type="region of interest" description="Disordered" evidence="1">
    <location>
        <begin position="331"/>
        <end position="351"/>
    </location>
</feature>
<name>A0A183B8R8_9TREM</name>
<feature type="region of interest" description="Disordered" evidence="1">
    <location>
        <begin position="1"/>
        <end position="33"/>
    </location>
</feature>
<feature type="compositionally biased region" description="Low complexity" evidence="1">
    <location>
        <begin position="220"/>
        <end position="235"/>
    </location>
</feature>
<reference evidence="4" key="1">
    <citation type="submission" date="2016-06" db="UniProtKB">
        <authorList>
            <consortium name="WormBaseParasite"/>
        </authorList>
    </citation>
    <scope>IDENTIFICATION</scope>
</reference>
<organism evidence="4">
    <name type="scientific">Echinostoma caproni</name>
    <dbReference type="NCBI Taxonomy" id="27848"/>
    <lineage>
        <taxon>Eukaryota</taxon>
        <taxon>Metazoa</taxon>
        <taxon>Spiralia</taxon>
        <taxon>Lophotrochozoa</taxon>
        <taxon>Platyhelminthes</taxon>
        <taxon>Trematoda</taxon>
        <taxon>Digenea</taxon>
        <taxon>Plagiorchiida</taxon>
        <taxon>Echinostomata</taxon>
        <taxon>Echinostomatoidea</taxon>
        <taxon>Echinostomatidae</taxon>
        <taxon>Echinostoma</taxon>
    </lineage>
</organism>
<proteinExistence type="predicted"/>
<keyword evidence="3" id="KW-1185">Reference proteome</keyword>
<feature type="compositionally biased region" description="Acidic residues" evidence="1">
    <location>
        <begin position="334"/>
        <end position="351"/>
    </location>
</feature>
<dbReference type="OrthoDB" id="6271643at2759"/>
<dbReference type="EMBL" id="UZAN01061146">
    <property type="protein sequence ID" value="VDP92875.1"/>
    <property type="molecule type" value="Genomic_DNA"/>
</dbReference>
<reference evidence="2 3" key="2">
    <citation type="submission" date="2018-11" db="EMBL/GenBank/DDBJ databases">
        <authorList>
            <consortium name="Pathogen Informatics"/>
        </authorList>
    </citation>
    <scope>NUCLEOTIDE SEQUENCE [LARGE SCALE GENOMIC DNA]</scope>
    <source>
        <strain evidence="2 3">Egypt</strain>
    </source>
</reference>
<feature type="compositionally biased region" description="Basic and acidic residues" evidence="1">
    <location>
        <begin position="263"/>
        <end position="296"/>
    </location>
</feature>
<feature type="region of interest" description="Disordered" evidence="1">
    <location>
        <begin position="211"/>
        <end position="299"/>
    </location>
</feature>
<dbReference type="Proteomes" id="UP000272942">
    <property type="component" value="Unassembled WGS sequence"/>
</dbReference>
<evidence type="ECO:0000313" key="3">
    <source>
        <dbReference type="Proteomes" id="UP000272942"/>
    </source>
</evidence>
<protein>
    <submittedName>
        <fullName evidence="4">SPX domain-containing protein</fullName>
    </submittedName>
</protein>
<dbReference type="WBParaSite" id="ECPE_0001564301-mRNA-1">
    <property type="protein sequence ID" value="ECPE_0001564301-mRNA-1"/>
    <property type="gene ID" value="ECPE_0001564301"/>
</dbReference>